<feature type="compositionally biased region" description="Polar residues" evidence="1">
    <location>
        <begin position="1"/>
        <end position="10"/>
    </location>
</feature>
<dbReference type="Proteomes" id="UP000799302">
    <property type="component" value="Unassembled WGS sequence"/>
</dbReference>
<name>A0A6A6UCL6_9PEZI</name>
<dbReference type="OrthoDB" id="3891636at2759"/>
<protein>
    <submittedName>
        <fullName evidence="2">Uncharacterized protein</fullName>
    </submittedName>
</protein>
<gene>
    <name evidence="2" type="ORF">BT63DRAFT_413645</name>
</gene>
<evidence type="ECO:0000256" key="1">
    <source>
        <dbReference type="SAM" id="MobiDB-lite"/>
    </source>
</evidence>
<keyword evidence="3" id="KW-1185">Reference proteome</keyword>
<organism evidence="2 3">
    <name type="scientific">Microthyrium microscopicum</name>
    <dbReference type="NCBI Taxonomy" id="703497"/>
    <lineage>
        <taxon>Eukaryota</taxon>
        <taxon>Fungi</taxon>
        <taxon>Dikarya</taxon>
        <taxon>Ascomycota</taxon>
        <taxon>Pezizomycotina</taxon>
        <taxon>Dothideomycetes</taxon>
        <taxon>Dothideomycetes incertae sedis</taxon>
        <taxon>Microthyriales</taxon>
        <taxon>Microthyriaceae</taxon>
        <taxon>Microthyrium</taxon>
    </lineage>
</organism>
<sequence length="146" mass="16434">MATTSLTYFTLSPPPSRHRHLSPRRYPLTPPCVSPAAITAYQSRPELNRSQTSPKATALLSKVARTSPSSRRTSPSPSARNEKHSSYQGPPEHEAHEEKLWVEEVRDWRGGEQSGGYVSFPDFERFCPQYGAQEETPHEGQRTLQT</sequence>
<feature type="compositionally biased region" description="Low complexity" evidence="1">
    <location>
        <begin position="65"/>
        <end position="78"/>
    </location>
</feature>
<evidence type="ECO:0000313" key="3">
    <source>
        <dbReference type="Proteomes" id="UP000799302"/>
    </source>
</evidence>
<feature type="compositionally biased region" description="Basic and acidic residues" evidence="1">
    <location>
        <begin position="80"/>
        <end position="99"/>
    </location>
</feature>
<reference evidence="2" key="1">
    <citation type="journal article" date="2020" name="Stud. Mycol.">
        <title>101 Dothideomycetes genomes: a test case for predicting lifestyles and emergence of pathogens.</title>
        <authorList>
            <person name="Haridas S."/>
            <person name="Albert R."/>
            <person name="Binder M."/>
            <person name="Bloem J."/>
            <person name="Labutti K."/>
            <person name="Salamov A."/>
            <person name="Andreopoulos B."/>
            <person name="Baker S."/>
            <person name="Barry K."/>
            <person name="Bills G."/>
            <person name="Bluhm B."/>
            <person name="Cannon C."/>
            <person name="Castanera R."/>
            <person name="Culley D."/>
            <person name="Daum C."/>
            <person name="Ezra D."/>
            <person name="Gonzalez J."/>
            <person name="Henrissat B."/>
            <person name="Kuo A."/>
            <person name="Liang C."/>
            <person name="Lipzen A."/>
            <person name="Lutzoni F."/>
            <person name="Magnuson J."/>
            <person name="Mondo S."/>
            <person name="Nolan M."/>
            <person name="Ohm R."/>
            <person name="Pangilinan J."/>
            <person name="Park H.-J."/>
            <person name="Ramirez L."/>
            <person name="Alfaro M."/>
            <person name="Sun H."/>
            <person name="Tritt A."/>
            <person name="Yoshinaga Y."/>
            <person name="Zwiers L.-H."/>
            <person name="Turgeon B."/>
            <person name="Goodwin S."/>
            <person name="Spatafora J."/>
            <person name="Crous P."/>
            <person name="Grigoriev I."/>
        </authorList>
    </citation>
    <scope>NUCLEOTIDE SEQUENCE</scope>
    <source>
        <strain evidence="2">CBS 115976</strain>
    </source>
</reference>
<dbReference type="EMBL" id="MU004235">
    <property type="protein sequence ID" value="KAF2669187.1"/>
    <property type="molecule type" value="Genomic_DNA"/>
</dbReference>
<evidence type="ECO:0000313" key="2">
    <source>
        <dbReference type="EMBL" id="KAF2669187.1"/>
    </source>
</evidence>
<dbReference type="AlphaFoldDB" id="A0A6A6UCL6"/>
<accession>A0A6A6UCL6</accession>
<proteinExistence type="predicted"/>
<feature type="region of interest" description="Disordered" evidence="1">
    <location>
        <begin position="1"/>
        <end position="99"/>
    </location>
</feature>